<keyword evidence="1" id="KW-0255">Endonuclease</keyword>
<accession>A0A8S5QTX8</accession>
<keyword evidence="1" id="KW-0540">Nuclease</keyword>
<dbReference type="EMBL" id="BK015733">
    <property type="protein sequence ID" value="DAE22410.1"/>
    <property type="molecule type" value="Genomic_DNA"/>
</dbReference>
<sequence length="164" mass="19492">MMKKKQTVSHSDKNRKIKNATPGFFDGIQFKSKAELNMYRYALREGIRLEYEPEKVILMKGDYPDNVQVWSTYSRRGQAAVFQPDIRKLRDLTYTPDFVYRHGNVLDIIEVKGFRNDVYPVKRKLFIDYLNKSDHQGLEVRFFEVTTIHSMKKCIEEIKNKMKT</sequence>
<reference evidence="1" key="1">
    <citation type="journal article" date="2021" name="Proc. Natl. Acad. Sci. U.S.A.">
        <title>A Catalog of Tens of Thousands of Viruses from Human Metagenomes Reveals Hidden Associations with Chronic Diseases.</title>
        <authorList>
            <person name="Tisza M.J."/>
            <person name="Buck C.B."/>
        </authorList>
    </citation>
    <scope>NUCLEOTIDE SEQUENCE</scope>
    <source>
        <strain evidence="1">CtDAq1</strain>
    </source>
</reference>
<dbReference type="GO" id="GO:0004519">
    <property type="term" value="F:endonuclease activity"/>
    <property type="evidence" value="ECO:0007669"/>
    <property type="project" value="UniProtKB-KW"/>
</dbReference>
<dbReference type="Gene3D" id="3.40.91.30">
    <property type="match status" value="1"/>
</dbReference>
<dbReference type="Pfam" id="PF06356">
    <property type="entry name" value="DUF1064"/>
    <property type="match status" value="1"/>
</dbReference>
<protein>
    <submittedName>
        <fullName evidence="1">Endonuclease</fullName>
    </submittedName>
</protein>
<evidence type="ECO:0000313" key="1">
    <source>
        <dbReference type="EMBL" id="DAE22410.1"/>
    </source>
</evidence>
<organism evidence="1">
    <name type="scientific">CrAss-like virus sp. ctDAq1</name>
    <dbReference type="NCBI Taxonomy" id="2826822"/>
    <lineage>
        <taxon>Viruses</taxon>
        <taxon>Duplodnaviria</taxon>
        <taxon>Heunggongvirae</taxon>
        <taxon>Uroviricota</taxon>
        <taxon>Caudoviricetes</taxon>
        <taxon>Crassvirales</taxon>
    </lineage>
</organism>
<dbReference type="InterPro" id="IPR009414">
    <property type="entry name" value="DUF1064"/>
</dbReference>
<name>A0A8S5QTX8_9CAUD</name>
<proteinExistence type="predicted"/>
<keyword evidence="1" id="KW-0378">Hydrolase</keyword>